<dbReference type="SMART" id="SM01091">
    <property type="entry name" value="CorC_HlyC"/>
    <property type="match status" value="1"/>
</dbReference>
<dbReference type="Proteomes" id="UP000778951">
    <property type="component" value="Unassembled WGS sequence"/>
</dbReference>
<dbReference type="PROSITE" id="PS51846">
    <property type="entry name" value="CNNM"/>
    <property type="match status" value="1"/>
</dbReference>
<dbReference type="RefSeq" id="WP_167695117.1">
    <property type="nucleotide sequence ID" value="NZ_CP118181.1"/>
</dbReference>
<dbReference type="InterPro" id="IPR016169">
    <property type="entry name" value="FAD-bd_PCMH_sub2"/>
</dbReference>
<evidence type="ECO:0000256" key="3">
    <source>
        <dbReference type="ARBA" id="ARBA00022737"/>
    </source>
</evidence>
<keyword evidence="4 8" id="KW-1133">Transmembrane helix</keyword>
<dbReference type="Pfam" id="PF00571">
    <property type="entry name" value="CBS"/>
    <property type="match status" value="2"/>
</dbReference>
<dbReference type="Pfam" id="PF01595">
    <property type="entry name" value="CNNM"/>
    <property type="match status" value="1"/>
</dbReference>
<evidence type="ECO:0000256" key="1">
    <source>
        <dbReference type="ARBA" id="ARBA00004141"/>
    </source>
</evidence>
<evidence type="ECO:0000256" key="5">
    <source>
        <dbReference type="ARBA" id="ARBA00023122"/>
    </source>
</evidence>
<gene>
    <name evidence="12" type="ORF">HCT48_02115</name>
</gene>
<comment type="caution">
    <text evidence="12">The sequence shown here is derived from an EMBL/GenBank/DDBJ whole genome shotgun (WGS) entry which is preliminary data.</text>
</comment>
<dbReference type="Gene3D" id="3.10.580.10">
    <property type="entry name" value="CBS-domain"/>
    <property type="match status" value="1"/>
</dbReference>
<feature type="transmembrane region" description="Helical" evidence="9">
    <location>
        <begin position="89"/>
        <end position="107"/>
    </location>
</feature>
<dbReference type="GO" id="GO:0005886">
    <property type="term" value="C:plasma membrane"/>
    <property type="evidence" value="ECO:0007669"/>
    <property type="project" value="TreeGrafter"/>
</dbReference>
<dbReference type="PROSITE" id="PS51371">
    <property type="entry name" value="CBS"/>
    <property type="match status" value="2"/>
</dbReference>
<dbReference type="GO" id="GO:0050660">
    <property type="term" value="F:flavin adenine dinucleotide binding"/>
    <property type="evidence" value="ECO:0007669"/>
    <property type="project" value="InterPro"/>
</dbReference>
<dbReference type="InterPro" id="IPR000644">
    <property type="entry name" value="CBS_dom"/>
</dbReference>
<dbReference type="InterPro" id="IPR046342">
    <property type="entry name" value="CBS_dom_sf"/>
</dbReference>
<dbReference type="Pfam" id="PF03471">
    <property type="entry name" value="CorC_HlyC"/>
    <property type="match status" value="1"/>
</dbReference>
<sequence length="424" mass="46730">MLLSYVLLLVVILSFSALFSIAETAYTSLSPLQVEKMKSDKNRFARLSAKLASNGESLIGSILVGNNIANTVAGALATMLTIKYLGQGAVAYSTAILTLVILIFAEVTPKQIALNHNEFFAVLLAPFLQVFVIILKPVVALVSFFGMFFNRLLGGKKAKPFSLDSILHMVKLAEASGTVQQYEKEAVTGLFRLADHTVQSVLTHRKDVFSLDASMSIHEALAEVAAQSFTRIPVYGERGCEEIIGVVLENDLIKAYLHGDGDKSLHSIMKNPIYVPSSLPLKELLAVFHRESLNIAIVLDEYGGLAGVASREDVLEEILGELYDEDENPELVMESLGDALRLSGDLPIYRLEEVAGERITHDKHIFTVAGLLAEKLERIAEVNDEVIFDVGKFIVEQVTENRIESLLFYPKREENTPLLEDFSE</sequence>
<evidence type="ECO:0000256" key="9">
    <source>
        <dbReference type="SAM" id="Phobius"/>
    </source>
</evidence>
<keyword evidence="6 8" id="KW-0472">Membrane</keyword>
<dbReference type="SMART" id="SM00116">
    <property type="entry name" value="CBS"/>
    <property type="match status" value="2"/>
</dbReference>
<keyword evidence="3" id="KW-0677">Repeat</keyword>
<keyword evidence="5 7" id="KW-0129">CBS domain</keyword>
<keyword evidence="2 8" id="KW-0812">Transmembrane</keyword>
<keyword evidence="13" id="KW-1185">Reference proteome</keyword>
<dbReference type="EMBL" id="JAATLM010000001">
    <property type="protein sequence ID" value="NIZ69012.1"/>
    <property type="molecule type" value="Genomic_DNA"/>
</dbReference>
<reference evidence="12" key="1">
    <citation type="submission" date="2020-03" db="EMBL/GenBank/DDBJ databases">
        <title>Spirochaetal bacteria isolated from arthropods constitute a novel genus Entomospira genus novum within the order Spirochaetales.</title>
        <authorList>
            <person name="Grana-Miraglia L."/>
            <person name="Sikutova S."/>
            <person name="Fingerle V."/>
            <person name="Sing A."/>
            <person name="Castillo-Ramirez S."/>
            <person name="Margos G."/>
            <person name="Rudolf I."/>
        </authorList>
    </citation>
    <scope>NUCLEOTIDE SEQUENCE</scope>
    <source>
        <strain evidence="12">BR149</strain>
    </source>
</reference>
<protein>
    <submittedName>
        <fullName evidence="12">HlyC/CorC family transporter</fullName>
    </submittedName>
</protein>
<feature type="domain" description="CBS" evidence="10">
    <location>
        <begin position="268"/>
        <end position="325"/>
    </location>
</feature>
<evidence type="ECO:0000256" key="6">
    <source>
        <dbReference type="ARBA" id="ARBA00023136"/>
    </source>
</evidence>
<organism evidence="12 13">
    <name type="scientific">Entomospira culicis</name>
    <dbReference type="NCBI Taxonomy" id="2719989"/>
    <lineage>
        <taxon>Bacteria</taxon>
        <taxon>Pseudomonadati</taxon>
        <taxon>Spirochaetota</taxon>
        <taxon>Spirochaetia</taxon>
        <taxon>Spirochaetales</taxon>
        <taxon>Spirochaetaceae</taxon>
        <taxon>Entomospira</taxon>
    </lineage>
</organism>
<dbReference type="CDD" id="cd04590">
    <property type="entry name" value="CBS_pair_CorC_HlyC_assoc"/>
    <property type="match status" value="1"/>
</dbReference>
<dbReference type="AlphaFoldDB" id="A0A968GEX6"/>
<dbReference type="SUPFAM" id="SSF54631">
    <property type="entry name" value="CBS-domain pair"/>
    <property type="match status" value="1"/>
</dbReference>
<dbReference type="SUPFAM" id="SSF56176">
    <property type="entry name" value="FAD-binding/transporter-associated domain-like"/>
    <property type="match status" value="1"/>
</dbReference>
<evidence type="ECO:0000256" key="7">
    <source>
        <dbReference type="PROSITE-ProRule" id="PRU00703"/>
    </source>
</evidence>
<evidence type="ECO:0000256" key="2">
    <source>
        <dbReference type="ARBA" id="ARBA00022692"/>
    </source>
</evidence>
<evidence type="ECO:0000259" key="10">
    <source>
        <dbReference type="PROSITE" id="PS51371"/>
    </source>
</evidence>
<feature type="domain" description="CBS" evidence="10">
    <location>
        <begin position="202"/>
        <end position="263"/>
    </location>
</feature>
<accession>A0A968GEX6</accession>
<feature type="transmembrane region" description="Helical" evidence="9">
    <location>
        <begin position="119"/>
        <end position="149"/>
    </location>
</feature>
<dbReference type="InterPro" id="IPR005170">
    <property type="entry name" value="Transptr-assoc_dom"/>
</dbReference>
<dbReference type="InterPro" id="IPR002550">
    <property type="entry name" value="CNNM"/>
</dbReference>
<evidence type="ECO:0000256" key="8">
    <source>
        <dbReference type="PROSITE-ProRule" id="PRU01193"/>
    </source>
</evidence>
<feature type="domain" description="CNNM transmembrane" evidence="11">
    <location>
        <begin position="1"/>
        <end position="183"/>
    </location>
</feature>
<comment type="subcellular location">
    <subcellularLocation>
        <location evidence="1">Membrane</location>
        <topology evidence="1">Multi-pass membrane protein</topology>
    </subcellularLocation>
</comment>
<dbReference type="PANTHER" id="PTHR22777:SF4">
    <property type="entry name" value="UPF0053 PROTEIN SLL1254"/>
    <property type="match status" value="1"/>
</dbReference>
<dbReference type="InterPro" id="IPR036318">
    <property type="entry name" value="FAD-bd_PCMH-like_sf"/>
</dbReference>
<evidence type="ECO:0000313" key="12">
    <source>
        <dbReference type="EMBL" id="NIZ69012.1"/>
    </source>
</evidence>
<name>A0A968GEX6_9SPIO</name>
<proteinExistence type="predicted"/>
<dbReference type="PANTHER" id="PTHR22777">
    <property type="entry name" value="HEMOLYSIN-RELATED"/>
    <property type="match status" value="1"/>
</dbReference>
<evidence type="ECO:0000259" key="11">
    <source>
        <dbReference type="PROSITE" id="PS51846"/>
    </source>
</evidence>
<dbReference type="Gene3D" id="3.30.465.10">
    <property type="match status" value="1"/>
</dbReference>
<evidence type="ECO:0000313" key="13">
    <source>
        <dbReference type="Proteomes" id="UP000778951"/>
    </source>
</evidence>
<evidence type="ECO:0000256" key="4">
    <source>
        <dbReference type="ARBA" id="ARBA00022989"/>
    </source>
</evidence>
<dbReference type="InterPro" id="IPR044751">
    <property type="entry name" value="Ion_transp-like_CBS"/>
</dbReference>